<dbReference type="Pfam" id="PF07007">
    <property type="entry name" value="LprI"/>
    <property type="match status" value="1"/>
</dbReference>
<dbReference type="AlphaFoldDB" id="A0A1C3YT93"/>
<dbReference type="Gene3D" id="1.20.1270.180">
    <property type="match status" value="1"/>
</dbReference>
<proteinExistence type="predicted"/>
<feature type="domain" description="Lysozyme inhibitor LprI-like N-terminal" evidence="2">
    <location>
        <begin position="39"/>
        <end position="142"/>
    </location>
</feature>
<accession>A0A1C3YT93</accession>
<reference evidence="4" key="1">
    <citation type="submission" date="2016-08" db="EMBL/GenBank/DDBJ databases">
        <authorList>
            <person name="Varghese N."/>
            <person name="Submissions Spin"/>
        </authorList>
    </citation>
    <scope>NUCLEOTIDE SEQUENCE [LARGE SCALE GENOMIC DNA]</scope>
    <source>
        <strain evidence="4">REICA_142</strain>
    </source>
</reference>
<evidence type="ECO:0000259" key="2">
    <source>
        <dbReference type="Pfam" id="PF07007"/>
    </source>
</evidence>
<dbReference type="Proteomes" id="UP000198515">
    <property type="component" value="Unassembled WGS sequence"/>
</dbReference>
<dbReference type="InterPro" id="IPR009739">
    <property type="entry name" value="LprI-like_N"/>
</dbReference>
<evidence type="ECO:0000313" key="3">
    <source>
        <dbReference type="EMBL" id="SCB73279.1"/>
    </source>
</evidence>
<name>A0A1C3YT93_9ENTR</name>
<protein>
    <submittedName>
        <fullName evidence="3">Uncharacterized conserved protein YecT, DUF1311 family</fullName>
    </submittedName>
</protein>
<dbReference type="OrthoDB" id="6564264at2"/>
<dbReference type="RefSeq" id="WP_090132556.1">
    <property type="nucleotide sequence ID" value="NZ_FMBC01000001.1"/>
</dbReference>
<sequence>MIRFFAVYILWAIFSAFTVNSYAESNPGSIVKNKEVSACAEKNGDNDSECLAAVSKLTEKKLNTAYQDKLKEISNYDYSQWWMGEKKQREEMKEAFIRSQELWLKYRQDYCKAASTGAEGIDGYGAIALSCQINMGIRRIEEIRMVHPDLSDG</sequence>
<feature type="chain" id="PRO_5008687720" evidence="1">
    <location>
        <begin position="24"/>
        <end position="153"/>
    </location>
</feature>
<feature type="signal peptide" evidence="1">
    <location>
        <begin position="1"/>
        <end position="23"/>
    </location>
</feature>
<keyword evidence="1" id="KW-0732">Signal</keyword>
<gene>
    <name evidence="3" type="ORF">GA0061070_100116</name>
</gene>
<organism evidence="3 4">
    <name type="scientific">Kosakonia oryziphila</name>
    <dbReference type="NCBI Taxonomy" id="1005667"/>
    <lineage>
        <taxon>Bacteria</taxon>
        <taxon>Pseudomonadati</taxon>
        <taxon>Pseudomonadota</taxon>
        <taxon>Gammaproteobacteria</taxon>
        <taxon>Enterobacterales</taxon>
        <taxon>Enterobacteriaceae</taxon>
        <taxon>Kosakonia</taxon>
    </lineage>
</organism>
<evidence type="ECO:0000313" key="4">
    <source>
        <dbReference type="Proteomes" id="UP000198515"/>
    </source>
</evidence>
<dbReference type="EMBL" id="FMBC01000001">
    <property type="protein sequence ID" value="SCB73279.1"/>
    <property type="molecule type" value="Genomic_DNA"/>
</dbReference>
<keyword evidence="4" id="KW-1185">Reference proteome</keyword>
<evidence type="ECO:0000256" key="1">
    <source>
        <dbReference type="SAM" id="SignalP"/>
    </source>
</evidence>